<gene>
    <name evidence="10" type="ORF">GGI25_001452</name>
</gene>
<organism evidence="10 11">
    <name type="scientific">Coemansia spiralis</name>
    <dbReference type="NCBI Taxonomy" id="417178"/>
    <lineage>
        <taxon>Eukaryota</taxon>
        <taxon>Fungi</taxon>
        <taxon>Fungi incertae sedis</taxon>
        <taxon>Zoopagomycota</taxon>
        <taxon>Kickxellomycotina</taxon>
        <taxon>Kickxellomycetes</taxon>
        <taxon>Kickxellales</taxon>
        <taxon>Kickxellaceae</taxon>
        <taxon>Coemansia</taxon>
    </lineage>
</organism>
<feature type="transmembrane region" description="Helical" evidence="8">
    <location>
        <begin position="178"/>
        <end position="196"/>
    </location>
</feature>
<evidence type="ECO:0000256" key="6">
    <source>
        <dbReference type="ARBA" id="ARBA00023136"/>
    </source>
</evidence>
<dbReference type="SUPFAM" id="SSF57889">
    <property type="entry name" value="Cysteine-rich domain"/>
    <property type="match status" value="1"/>
</dbReference>
<evidence type="ECO:0000313" key="10">
    <source>
        <dbReference type="EMBL" id="KAJ2679529.1"/>
    </source>
</evidence>
<feature type="compositionally biased region" description="Polar residues" evidence="7">
    <location>
        <begin position="225"/>
        <end position="234"/>
    </location>
</feature>
<accession>A0A9W8GAF4</accession>
<keyword evidence="2 8" id="KW-0812">Transmembrane</keyword>
<reference evidence="10" key="1">
    <citation type="submission" date="2022-07" db="EMBL/GenBank/DDBJ databases">
        <title>Phylogenomic reconstructions and comparative analyses of Kickxellomycotina fungi.</title>
        <authorList>
            <person name="Reynolds N.K."/>
            <person name="Stajich J.E."/>
            <person name="Barry K."/>
            <person name="Grigoriev I.V."/>
            <person name="Crous P."/>
            <person name="Smith M.E."/>
        </authorList>
    </citation>
    <scope>NUCLEOTIDE SEQUENCE</scope>
    <source>
        <strain evidence="10">NRRL 3115</strain>
    </source>
</reference>
<keyword evidence="4" id="KW-0862">Zinc</keyword>
<dbReference type="SMART" id="SM00109">
    <property type="entry name" value="C1"/>
    <property type="match status" value="1"/>
</dbReference>
<dbReference type="InterPro" id="IPR002219">
    <property type="entry name" value="PKC_DAG/PE"/>
</dbReference>
<dbReference type="CDD" id="cd20792">
    <property type="entry name" value="C1_cPKC_nPKC_rpt1"/>
    <property type="match status" value="1"/>
</dbReference>
<feature type="region of interest" description="Disordered" evidence="7">
    <location>
        <begin position="220"/>
        <end position="239"/>
    </location>
</feature>
<dbReference type="PANTHER" id="PTHR31679:SF2">
    <property type="entry name" value="PEROXISOMAL MEMBRANE PROTEIN PEX30-RELATED"/>
    <property type="match status" value="1"/>
</dbReference>
<evidence type="ECO:0000256" key="3">
    <source>
        <dbReference type="ARBA" id="ARBA00022723"/>
    </source>
</evidence>
<feature type="region of interest" description="Disordered" evidence="7">
    <location>
        <begin position="247"/>
        <end position="319"/>
    </location>
</feature>
<feature type="compositionally biased region" description="Polar residues" evidence="7">
    <location>
        <begin position="359"/>
        <end position="370"/>
    </location>
</feature>
<name>A0A9W8GAF4_9FUNG</name>
<dbReference type="PROSITE" id="PS00479">
    <property type="entry name" value="ZF_DAG_PE_1"/>
    <property type="match status" value="1"/>
</dbReference>
<evidence type="ECO:0000256" key="1">
    <source>
        <dbReference type="ARBA" id="ARBA00004127"/>
    </source>
</evidence>
<dbReference type="EMBL" id="JANBTW010000011">
    <property type="protein sequence ID" value="KAJ2679529.1"/>
    <property type="molecule type" value="Genomic_DNA"/>
</dbReference>
<feature type="transmembrane region" description="Helical" evidence="8">
    <location>
        <begin position="454"/>
        <end position="477"/>
    </location>
</feature>
<dbReference type="Gene3D" id="3.30.60.20">
    <property type="match status" value="1"/>
</dbReference>
<evidence type="ECO:0000313" key="11">
    <source>
        <dbReference type="Proteomes" id="UP001151518"/>
    </source>
</evidence>
<dbReference type="SMART" id="SM00693">
    <property type="entry name" value="DysFN"/>
    <property type="match status" value="1"/>
</dbReference>
<dbReference type="SMART" id="SM00694">
    <property type="entry name" value="DysFC"/>
    <property type="match status" value="1"/>
</dbReference>
<feature type="region of interest" description="Disordered" evidence="7">
    <location>
        <begin position="359"/>
        <end position="395"/>
    </location>
</feature>
<dbReference type="PROSITE" id="PS50081">
    <property type="entry name" value="ZF_DAG_PE_2"/>
    <property type="match status" value="1"/>
</dbReference>
<evidence type="ECO:0000256" key="4">
    <source>
        <dbReference type="ARBA" id="ARBA00022833"/>
    </source>
</evidence>
<evidence type="ECO:0000256" key="2">
    <source>
        <dbReference type="ARBA" id="ARBA00022692"/>
    </source>
</evidence>
<comment type="caution">
    <text evidence="10">The sequence shown here is derived from an EMBL/GenBank/DDBJ whole genome shotgun (WGS) entry which is preliminary data.</text>
</comment>
<keyword evidence="5 8" id="KW-1133">Transmembrane helix</keyword>
<feature type="domain" description="Phorbol-ester/DAG-type" evidence="9">
    <location>
        <begin position="1"/>
        <end position="51"/>
    </location>
</feature>
<dbReference type="InterPro" id="IPR052646">
    <property type="entry name" value="Peroxisomal_PEX28-32"/>
</dbReference>
<evidence type="ECO:0000256" key="8">
    <source>
        <dbReference type="SAM" id="Phobius"/>
    </source>
</evidence>
<feature type="compositionally biased region" description="Polar residues" evidence="7">
    <location>
        <begin position="286"/>
        <end position="317"/>
    </location>
</feature>
<feature type="region of interest" description="Disordered" evidence="7">
    <location>
        <begin position="551"/>
        <end position="570"/>
    </location>
</feature>
<dbReference type="AlphaFoldDB" id="A0A9W8GAF4"/>
<comment type="subcellular location">
    <subcellularLocation>
        <location evidence="1">Endomembrane system</location>
        <topology evidence="1">Multi-pass membrane protein</topology>
    </subcellularLocation>
</comment>
<dbReference type="GO" id="GO:0046872">
    <property type="term" value="F:metal ion binding"/>
    <property type="evidence" value="ECO:0007669"/>
    <property type="project" value="UniProtKB-KW"/>
</dbReference>
<dbReference type="Pfam" id="PF06398">
    <property type="entry name" value="Pex24p"/>
    <property type="match status" value="1"/>
</dbReference>
<evidence type="ECO:0000259" key="9">
    <source>
        <dbReference type="PROSITE" id="PS50081"/>
    </source>
</evidence>
<dbReference type="InterPro" id="IPR046349">
    <property type="entry name" value="C1-like_sf"/>
</dbReference>
<dbReference type="GO" id="GO:0007031">
    <property type="term" value="P:peroxisome organization"/>
    <property type="evidence" value="ECO:0007669"/>
    <property type="project" value="UniProtKB-ARBA"/>
</dbReference>
<sequence length="725" mass="80317">MHNFVVTTFTSPTYCEYCSGFLWGVAKQGVRCSKCKATAHKKCALKAVTQCTGDRGLATLIPSVSPISRSSFHDSPEPTSPASNNEATVTDGYIAQLDGMFWQQLDKEIKINTLVSAQSEQPLSLFQTLPANFMQFTAKLAPLSFIHRLVKDVVFWRKPNHSGLAMAVYSMYCLRPNLLLATPLALLIAYIVFNYFNSGYWNKSGSLDAVDTKNRVSVSASSSSQMPYQSQPTDSAGDYHVLANGKSPSHSTLASAASGSSRGKANASGSAIKERRRSVQAGPYLQMNNVQADASSSTPLPPISTAQKSTSPVSADSSAAHIQIKSKPNYSDCIVPSDAHTTVVADGAQNLAKEANIYDGTSNSASTSPKSKVLVRARSSSEQADGSRLSEPASTRQKVDLEALFGVAGFGSAKYTDNVHTTQIMTGTYVRMYDWVVTHNYLVDWSQPDEAWHILFMCICAQMVLLVIVYWVPWYLLFLVSGNLALLSMSPHVRAFAKVYGVEFMLCAHEWIVLKWLRLRLNVTRLPVIRWILRRRKRQGGIKRKVSTGSLSHNYSAEGHSDGSDAENGYRLQSGYQTPPPLLSLASNTAGSSTSTLVRRPHMVSVFENQRWWLGFGWIPRLGTNERAKWSDEDGKKKYASINDFMPAEGYEWADDSGGWEVDRYWALPVCTDEDGWVYTDNFWRHPSATSSTVSSYTRRRKWMRKVRPAASRVDSLRITRPNTP</sequence>
<dbReference type="InterPro" id="IPR010482">
    <property type="entry name" value="TECPR1-like_DysF"/>
</dbReference>
<dbReference type="PANTHER" id="PTHR31679">
    <property type="entry name" value="PEROXISOMAL MEMBRANE PROTEIN PEX30-RELATED"/>
    <property type="match status" value="1"/>
</dbReference>
<protein>
    <recommendedName>
        <fullName evidence="9">Phorbol-ester/DAG-type domain-containing protein</fullName>
    </recommendedName>
</protein>
<dbReference type="InterPro" id="IPR006614">
    <property type="entry name" value="Peroxin/Ferlin"/>
</dbReference>
<keyword evidence="6 8" id="KW-0472">Membrane</keyword>
<dbReference type="GO" id="GO:0005778">
    <property type="term" value="C:peroxisomal membrane"/>
    <property type="evidence" value="ECO:0007669"/>
    <property type="project" value="TreeGrafter"/>
</dbReference>
<evidence type="ECO:0000256" key="5">
    <source>
        <dbReference type="ARBA" id="ARBA00022989"/>
    </source>
</evidence>
<proteinExistence type="predicted"/>
<feature type="compositionally biased region" description="Low complexity" evidence="7">
    <location>
        <begin position="249"/>
        <end position="271"/>
    </location>
</feature>
<dbReference type="OrthoDB" id="74314at2759"/>
<dbReference type="GO" id="GO:0012505">
    <property type="term" value="C:endomembrane system"/>
    <property type="evidence" value="ECO:0007669"/>
    <property type="project" value="UniProtKB-SubCell"/>
</dbReference>
<dbReference type="Pfam" id="PF00130">
    <property type="entry name" value="C1_1"/>
    <property type="match status" value="1"/>
</dbReference>
<evidence type="ECO:0000256" key="7">
    <source>
        <dbReference type="SAM" id="MobiDB-lite"/>
    </source>
</evidence>
<dbReference type="Proteomes" id="UP001151518">
    <property type="component" value="Unassembled WGS sequence"/>
</dbReference>
<keyword evidence="3" id="KW-0479">Metal-binding</keyword>